<keyword evidence="4" id="KW-0067">ATP-binding</keyword>
<dbReference type="GO" id="GO:0005524">
    <property type="term" value="F:ATP binding"/>
    <property type="evidence" value="ECO:0007669"/>
    <property type="project" value="UniProtKB-KW"/>
</dbReference>
<name>A0A345XIJ1_9ACTN</name>
<dbReference type="AlphaFoldDB" id="A0A345XIJ1"/>
<evidence type="ECO:0000256" key="2">
    <source>
        <dbReference type="ARBA" id="ARBA00022741"/>
    </source>
</evidence>
<dbReference type="PROSITE" id="PS50011">
    <property type="entry name" value="PROTEIN_KINASE_DOM"/>
    <property type="match status" value="1"/>
</dbReference>
<dbReference type="Pfam" id="PF00069">
    <property type="entry name" value="Pkinase"/>
    <property type="match status" value="1"/>
</dbReference>
<evidence type="ECO:0000313" key="6">
    <source>
        <dbReference type="EMBL" id="AXK31457.1"/>
    </source>
</evidence>
<keyword evidence="2" id="KW-0547">Nucleotide-binding</keyword>
<sequence>MARLGSADPRQLGPYRLHGVLGNGALGTVYLGRGSPRRGGRKRAAAVRAMRPELLRDRTLRARLRHVTQTVANEVDSPYVAGALDCELDSEHPWLAAEFVPGPALATLVARYGPLDEDGVRALGGALCRALAALHAARIPHRDLRAANVLLTAGTPRVVDYGLGPGRTDLGADDETAADPAADVFELGALLCYAASAHLPFTGSLLPAAREDPDLTGVPDGLHPALLACLHKTPESRPSPGQLARALDLADLAEQPAADWLPESYVHEIDMSRKDARQLLGRHLFGR</sequence>
<keyword evidence="1" id="KW-0808">Transferase</keyword>
<evidence type="ECO:0000313" key="7">
    <source>
        <dbReference type="Proteomes" id="UP000254425"/>
    </source>
</evidence>
<evidence type="ECO:0000256" key="4">
    <source>
        <dbReference type="ARBA" id="ARBA00022840"/>
    </source>
</evidence>
<dbReference type="SMART" id="SM00219">
    <property type="entry name" value="TyrKc"/>
    <property type="match status" value="1"/>
</dbReference>
<dbReference type="PANTHER" id="PTHR43289">
    <property type="entry name" value="MITOGEN-ACTIVATED PROTEIN KINASE KINASE KINASE 20-RELATED"/>
    <property type="match status" value="1"/>
</dbReference>
<feature type="domain" description="Protein kinase" evidence="5">
    <location>
        <begin position="15"/>
        <end position="261"/>
    </location>
</feature>
<dbReference type="KEGG" id="sarm:DVA86_01155"/>
<reference evidence="6 7" key="1">
    <citation type="submission" date="2018-07" db="EMBL/GenBank/DDBJ databases">
        <title>Draft genome of the type strain Streptomyces armeniacus ATCC 15676.</title>
        <authorList>
            <person name="Labana P."/>
            <person name="Gosse J.T."/>
            <person name="Boddy C.N."/>
        </authorList>
    </citation>
    <scope>NUCLEOTIDE SEQUENCE [LARGE SCALE GENOMIC DNA]</scope>
    <source>
        <strain evidence="6 7">ATCC 15676</strain>
    </source>
</reference>
<dbReference type="InterPro" id="IPR020635">
    <property type="entry name" value="Tyr_kinase_cat_dom"/>
</dbReference>
<evidence type="ECO:0000256" key="1">
    <source>
        <dbReference type="ARBA" id="ARBA00022679"/>
    </source>
</evidence>
<protein>
    <recommendedName>
        <fullName evidence="5">Protein kinase domain-containing protein</fullName>
    </recommendedName>
</protein>
<evidence type="ECO:0000256" key="3">
    <source>
        <dbReference type="ARBA" id="ARBA00022777"/>
    </source>
</evidence>
<dbReference type="InterPro" id="IPR000719">
    <property type="entry name" value="Prot_kinase_dom"/>
</dbReference>
<dbReference type="PROSITE" id="PS00109">
    <property type="entry name" value="PROTEIN_KINASE_TYR"/>
    <property type="match status" value="1"/>
</dbReference>
<dbReference type="EMBL" id="CP031320">
    <property type="protein sequence ID" value="AXK31457.1"/>
    <property type="molecule type" value="Genomic_DNA"/>
</dbReference>
<proteinExistence type="predicted"/>
<dbReference type="InterPro" id="IPR011009">
    <property type="entry name" value="Kinase-like_dom_sf"/>
</dbReference>
<keyword evidence="7" id="KW-1185">Reference proteome</keyword>
<evidence type="ECO:0000259" key="5">
    <source>
        <dbReference type="PROSITE" id="PS50011"/>
    </source>
</evidence>
<dbReference type="PANTHER" id="PTHR43289:SF34">
    <property type="entry name" value="SERINE_THREONINE-PROTEIN KINASE YBDM-RELATED"/>
    <property type="match status" value="1"/>
</dbReference>
<dbReference type="InterPro" id="IPR008266">
    <property type="entry name" value="Tyr_kinase_AS"/>
</dbReference>
<dbReference type="GO" id="GO:0004713">
    <property type="term" value="F:protein tyrosine kinase activity"/>
    <property type="evidence" value="ECO:0007669"/>
    <property type="project" value="InterPro"/>
</dbReference>
<dbReference type="GO" id="GO:0004674">
    <property type="term" value="F:protein serine/threonine kinase activity"/>
    <property type="evidence" value="ECO:0007669"/>
    <property type="project" value="TreeGrafter"/>
</dbReference>
<keyword evidence="3" id="KW-0418">Kinase</keyword>
<accession>A0A345XIJ1</accession>
<dbReference type="Gene3D" id="3.30.200.20">
    <property type="entry name" value="Phosphorylase Kinase, domain 1"/>
    <property type="match status" value="1"/>
</dbReference>
<gene>
    <name evidence="6" type="ORF">DVA86_01155</name>
</gene>
<dbReference type="Proteomes" id="UP000254425">
    <property type="component" value="Chromosome"/>
</dbReference>
<organism evidence="6 7">
    <name type="scientific">Streptomyces armeniacus</name>
    <dbReference type="NCBI Taxonomy" id="83291"/>
    <lineage>
        <taxon>Bacteria</taxon>
        <taxon>Bacillati</taxon>
        <taxon>Actinomycetota</taxon>
        <taxon>Actinomycetes</taxon>
        <taxon>Kitasatosporales</taxon>
        <taxon>Streptomycetaceae</taxon>
        <taxon>Streptomyces</taxon>
    </lineage>
</organism>
<dbReference type="Gene3D" id="1.10.510.10">
    <property type="entry name" value="Transferase(Phosphotransferase) domain 1"/>
    <property type="match status" value="2"/>
</dbReference>
<dbReference type="SUPFAM" id="SSF56112">
    <property type="entry name" value="Protein kinase-like (PK-like)"/>
    <property type="match status" value="1"/>
</dbReference>